<dbReference type="GO" id="GO:0050518">
    <property type="term" value="F:2-C-methyl-D-erythritol 4-phosphate cytidylyltransferase activity"/>
    <property type="evidence" value="ECO:0007669"/>
    <property type="project" value="UniProtKB-UniRule"/>
</dbReference>
<dbReference type="FunFam" id="3.90.550.10:FF:000003">
    <property type="entry name" value="2-C-methyl-D-erythritol 4-phosphate cytidylyltransferase"/>
    <property type="match status" value="1"/>
</dbReference>
<keyword evidence="5 7" id="KW-0548">Nucleotidyltransferase</keyword>
<evidence type="ECO:0000256" key="2">
    <source>
        <dbReference type="ARBA" id="ARBA00004787"/>
    </source>
</evidence>
<proteinExistence type="inferred from homology"/>
<reference evidence="8 9" key="1">
    <citation type="submission" date="2016-06" db="EMBL/GenBank/DDBJ databases">
        <title>Genome sequence of Clostridium acetireducens DSM 10703.</title>
        <authorList>
            <person name="Poehlein A."/>
            <person name="Fluechter S."/>
            <person name="Duerre P."/>
            <person name="Daniel R."/>
        </authorList>
    </citation>
    <scope>NUCLEOTIDE SEQUENCE [LARGE SCALE GENOMIC DNA]</scope>
    <source>
        <strain evidence="8 9">DSM 10703</strain>
    </source>
</reference>
<evidence type="ECO:0000256" key="5">
    <source>
        <dbReference type="ARBA" id="ARBA00022695"/>
    </source>
</evidence>
<evidence type="ECO:0000256" key="1">
    <source>
        <dbReference type="ARBA" id="ARBA00001282"/>
    </source>
</evidence>
<organism evidence="8 9">
    <name type="scientific">Clostridium acetireducens DSM 10703</name>
    <dbReference type="NCBI Taxonomy" id="1121290"/>
    <lineage>
        <taxon>Bacteria</taxon>
        <taxon>Bacillati</taxon>
        <taxon>Bacillota</taxon>
        <taxon>Clostridia</taxon>
        <taxon>Eubacteriales</taxon>
        <taxon>Clostridiaceae</taxon>
        <taxon>Clostridium</taxon>
    </lineage>
</organism>
<dbReference type="CDD" id="cd02516">
    <property type="entry name" value="CDP-ME_synthetase"/>
    <property type="match status" value="1"/>
</dbReference>
<dbReference type="InterPro" id="IPR034683">
    <property type="entry name" value="IspD/TarI"/>
</dbReference>
<comment type="similarity">
    <text evidence="3 7">Belongs to the IspD/TarI cytidylyltransferase family. IspD subfamily.</text>
</comment>
<dbReference type="HAMAP" id="MF_00108">
    <property type="entry name" value="IspD"/>
    <property type="match status" value="1"/>
</dbReference>
<keyword evidence="9" id="KW-1185">Reference proteome</keyword>
<evidence type="ECO:0000256" key="6">
    <source>
        <dbReference type="ARBA" id="ARBA00023229"/>
    </source>
</evidence>
<dbReference type="PATRIC" id="fig|1121290.3.peg.723"/>
<evidence type="ECO:0000313" key="8">
    <source>
        <dbReference type="EMBL" id="OFI06918.1"/>
    </source>
</evidence>
<dbReference type="PROSITE" id="PS01295">
    <property type="entry name" value="ISPD"/>
    <property type="match status" value="1"/>
</dbReference>
<accession>A0A1E8F0I7</accession>
<dbReference type="RefSeq" id="WP_070109669.1">
    <property type="nucleotide sequence ID" value="NZ_LZFO01000007.1"/>
</dbReference>
<dbReference type="InterPro" id="IPR018294">
    <property type="entry name" value="ISPD_synthase_CS"/>
</dbReference>
<dbReference type="STRING" id="1121290.CLAOCE_07120"/>
<feature type="site" description="Positions MEP for the nucleophilic attack" evidence="7">
    <location>
        <position position="211"/>
    </location>
</feature>
<dbReference type="GO" id="GO:0019288">
    <property type="term" value="P:isopentenyl diphosphate biosynthetic process, methylerythritol 4-phosphate pathway"/>
    <property type="evidence" value="ECO:0007669"/>
    <property type="project" value="UniProtKB-UniRule"/>
</dbReference>
<comment type="function">
    <text evidence="7">Catalyzes the formation of 4-diphosphocytidyl-2-C-methyl-D-erythritol from CTP and 2-C-methyl-D-erythritol 4-phosphate (MEP).</text>
</comment>
<dbReference type="AlphaFoldDB" id="A0A1E8F0I7"/>
<sequence>MNKTCAIVLAAGKGKRMKSNINKQFIKINDMPILAHTLNVFNKSKYIDKIILVAAEDEISYCKEKIICKYNFNNVVSIVKGGKERQNSVYNGLKAVKNCNIVLIHDGARPFISDDIIKKGIEFARIYGAAACGVMPKDTIKIKDTNGFSKSSLNRENLFIVQTPQCFKYDLIRKCHEKLIDKKVKVTDDTSVLEIFNYKTYLYDGDYSNIKITTPEDLIIAKEILKESKQKIY</sequence>
<dbReference type="Pfam" id="PF01128">
    <property type="entry name" value="IspD"/>
    <property type="match status" value="1"/>
</dbReference>
<keyword evidence="6 7" id="KW-0414">Isoprene biosynthesis</keyword>
<gene>
    <name evidence="7 8" type="primary">ispD</name>
    <name evidence="8" type="ORF">CLOACE_07120</name>
</gene>
<dbReference type="NCBIfam" id="TIGR00453">
    <property type="entry name" value="ispD"/>
    <property type="match status" value="1"/>
</dbReference>
<dbReference type="EC" id="2.7.7.60" evidence="7"/>
<feature type="site" description="Transition state stabilizer" evidence="7">
    <location>
        <position position="23"/>
    </location>
</feature>
<comment type="catalytic activity">
    <reaction evidence="1 7">
        <text>2-C-methyl-D-erythritol 4-phosphate + CTP + H(+) = 4-CDP-2-C-methyl-D-erythritol + diphosphate</text>
        <dbReference type="Rhea" id="RHEA:13429"/>
        <dbReference type="ChEBI" id="CHEBI:15378"/>
        <dbReference type="ChEBI" id="CHEBI:33019"/>
        <dbReference type="ChEBI" id="CHEBI:37563"/>
        <dbReference type="ChEBI" id="CHEBI:57823"/>
        <dbReference type="ChEBI" id="CHEBI:58262"/>
        <dbReference type="EC" id="2.7.7.60"/>
    </reaction>
</comment>
<protein>
    <recommendedName>
        <fullName evidence="7">2-C-methyl-D-erythritol 4-phosphate cytidylyltransferase</fullName>
        <ecNumber evidence="7">2.7.7.60</ecNumber>
    </recommendedName>
    <alternativeName>
        <fullName evidence="7">4-diphosphocytidyl-2C-methyl-D-erythritol synthase</fullName>
    </alternativeName>
    <alternativeName>
        <fullName evidence="7">MEP cytidylyltransferase</fullName>
        <shortName evidence="7">MCT</shortName>
    </alternativeName>
</protein>
<evidence type="ECO:0000256" key="4">
    <source>
        <dbReference type="ARBA" id="ARBA00022679"/>
    </source>
</evidence>
<dbReference type="OrthoDB" id="9806837at2"/>
<dbReference type="Gene3D" id="3.90.550.10">
    <property type="entry name" value="Spore Coat Polysaccharide Biosynthesis Protein SpsA, Chain A"/>
    <property type="match status" value="1"/>
</dbReference>
<dbReference type="InterPro" id="IPR001228">
    <property type="entry name" value="IspD"/>
</dbReference>
<dbReference type="PANTHER" id="PTHR32125">
    <property type="entry name" value="2-C-METHYL-D-ERYTHRITOL 4-PHOSPHATE CYTIDYLYLTRANSFERASE, CHLOROPLASTIC"/>
    <property type="match status" value="1"/>
</dbReference>
<evidence type="ECO:0000256" key="3">
    <source>
        <dbReference type="ARBA" id="ARBA00009789"/>
    </source>
</evidence>
<dbReference type="Proteomes" id="UP000175744">
    <property type="component" value="Unassembled WGS sequence"/>
</dbReference>
<feature type="site" description="Transition state stabilizer" evidence="7">
    <location>
        <position position="16"/>
    </location>
</feature>
<name>A0A1E8F0I7_9CLOT</name>
<dbReference type="InterPro" id="IPR029044">
    <property type="entry name" value="Nucleotide-diphossugar_trans"/>
</dbReference>
<comment type="pathway">
    <text evidence="2 7">Isoprenoid biosynthesis; isopentenyl diphosphate biosynthesis via DXP pathway; isopentenyl diphosphate from 1-deoxy-D-xylulose 5-phosphate: step 2/6.</text>
</comment>
<evidence type="ECO:0000256" key="7">
    <source>
        <dbReference type="HAMAP-Rule" id="MF_00108"/>
    </source>
</evidence>
<dbReference type="SUPFAM" id="SSF53448">
    <property type="entry name" value="Nucleotide-diphospho-sugar transferases"/>
    <property type="match status" value="1"/>
</dbReference>
<dbReference type="PANTHER" id="PTHR32125:SF4">
    <property type="entry name" value="2-C-METHYL-D-ERYTHRITOL 4-PHOSPHATE CYTIDYLYLTRANSFERASE, CHLOROPLASTIC"/>
    <property type="match status" value="1"/>
</dbReference>
<dbReference type="EMBL" id="LZFO01000007">
    <property type="protein sequence ID" value="OFI06918.1"/>
    <property type="molecule type" value="Genomic_DNA"/>
</dbReference>
<dbReference type="InterPro" id="IPR050088">
    <property type="entry name" value="IspD/TarI_cytidylyltransf_bact"/>
</dbReference>
<keyword evidence="4 7" id="KW-0808">Transferase</keyword>
<dbReference type="UniPathway" id="UPA00056">
    <property type="reaction ID" value="UER00093"/>
</dbReference>
<evidence type="ECO:0000313" key="9">
    <source>
        <dbReference type="Proteomes" id="UP000175744"/>
    </source>
</evidence>
<comment type="caution">
    <text evidence="8">The sequence shown here is derived from an EMBL/GenBank/DDBJ whole genome shotgun (WGS) entry which is preliminary data.</text>
</comment>
<feature type="site" description="Positions MEP for the nucleophilic attack" evidence="7">
    <location>
        <position position="155"/>
    </location>
</feature>